<dbReference type="PATRIC" id="fig|391937.3.peg.4054"/>
<sequence>MRQFRPQHLSDVVFFTADGLIRLKDIQPYYVLGAVCMRCKSISELDRQALERRYGRNVPTYWLAERLRCKSCKNDRNNTIMVINQWPR</sequence>
<evidence type="ECO:0000313" key="1">
    <source>
        <dbReference type="EMBL" id="EKF17041.1"/>
    </source>
</evidence>
<proteinExistence type="predicted"/>
<keyword evidence="2" id="KW-1185">Reference proteome</keyword>
<gene>
    <name evidence="1" type="ORF">NA2_19763</name>
</gene>
<dbReference type="Proteomes" id="UP000006786">
    <property type="component" value="Unassembled WGS sequence"/>
</dbReference>
<dbReference type="AlphaFoldDB" id="K2M4N2"/>
<reference evidence="1 2" key="1">
    <citation type="journal article" date="2012" name="J. Bacteriol.">
        <title>Genome Sequence of Nitratireductor pacificus Type Strain pht-3B.</title>
        <authorList>
            <person name="Lai Q."/>
            <person name="Li G."/>
            <person name="Shao Z."/>
        </authorList>
    </citation>
    <scope>NUCLEOTIDE SEQUENCE [LARGE SCALE GENOMIC DNA]</scope>
    <source>
        <strain evidence="2">pht-3B</strain>
    </source>
</reference>
<protein>
    <submittedName>
        <fullName evidence="1">Uncharacterized protein</fullName>
    </submittedName>
</protein>
<comment type="caution">
    <text evidence="1">The sequence shown here is derived from an EMBL/GenBank/DDBJ whole genome shotgun (WGS) entry which is preliminary data.</text>
</comment>
<organism evidence="1 2">
    <name type="scientific">Nitratireductor pacificus pht-3B</name>
    <dbReference type="NCBI Taxonomy" id="391937"/>
    <lineage>
        <taxon>Bacteria</taxon>
        <taxon>Pseudomonadati</taxon>
        <taxon>Pseudomonadota</taxon>
        <taxon>Alphaproteobacteria</taxon>
        <taxon>Hyphomicrobiales</taxon>
        <taxon>Phyllobacteriaceae</taxon>
        <taxon>Nitratireductor</taxon>
    </lineage>
</organism>
<dbReference type="STRING" id="391937.NA2_19763"/>
<dbReference type="EMBL" id="AMRM01000030">
    <property type="protein sequence ID" value="EKF17041.1"/>
    <property type="molecule type" value="Genomic_DNA"/>
</dbReference>
<evidence type="ECO:0000313" key="2">
    <source>
        <dbReference type="Proteomes" id="UP000006786"/>
    </source>
</evidence>
<name>K2M4N2_9HYPH</name>
<dbReference type="RefSeq" id="WP_008599036.1">
    <property type="nucleotide sequence ID" value="NZ_AMRM01000030.1"/>
</dbReference>
<accession>K2M4N2</accession>
<dbReference type="OrthoDB" id="8421776at2"/>